<proteinExistence type="inferred from homology"/>
<dbReference type="PANTHER" id="PTHR43163">
    <property type="entry name" value="DIPEPTIDE TRANSPORT SYSTEM PERMEASE PROTEIN DPPB-RELATED"/>
    <property type="match status" value="1"/>
</dbReference>
<dbReference type="GO" id="GO:0055085">
    <property type="term" value="P:transmembrane transport"/>
    <property type="evidence" value="ECO:0007669"/>
    <property type="project" value="InterPro"/>
</dbReference>
<dbReference type="EMBL" id="CP036267">
    <property type="protein sequence ID" value="QDT34299.1"/>
    <property type="molecule type" value="Genomic_DNA"/>
</dbReference>
<dbReference type="PROSITE" id="PS50928">
    <property type="entry name" value="ABC_TM1"/>
    <property type="match status" value="1"/>
</dbReference>
<evidence type="ECO:0000313" key="9">
    <source>
        <dbReference type="EMBL" id="QDT34299.1"/>
    </source>
</evidence>
<feature type="transmembrane region" description="Helical" evidence="7">
    <location>
        <begin position="189"/>
        <end position="208"/>
    </location>
</feature>
<keyword evidence="3" id="KW-1003">Cell membrane</keyword>
<dbReference type="Proteomes" id="UP000315724">
    <property type="component" value="Chromosome"/>
</dbReference>
<evidence type="ECO:0000256" key="2">
    <source>
        <dbReference type="ARBA" id="ARBA00022448"/>
    </source>
</evidence>
<feature type="transmembrane region" description="Helical" evidence="7">
    <location>
        <begin position="104"/>
        <end position="127"/>
    </location>
</feature>
<dbReference type="Pfam" id="PF00528">
    <property type="entry name" value="BPD_transp_1"/>
    <property type="match status" value="1"/>
</dbReference>
<feature type="transmembrane region" description="Helical" evidence="7">
    <location>
        <begin position="9"/>
        <end position="27"/>
    </location>
</feature>
<feature type="transmembrane region" description="Helical" evidence="7">
    <location>
        <begin position="293"/>
        <end position="319"/>
    </location>
</feature>
<evidence type="ECO:0000256" key="3">
    <source>
        <dbReference type="ARBA" id="ARBA00022475"/>
    </source>
</evidence>
<dbReference type="Gene3D" id="1.10.3720.10">
    <property type="entry name" value="MetI-like"/>
    <property type="match status" value="1"/>
</dbReference>
<evidence type="ECO:0000256" key="5">
    <source>
        <dbReference type="ARBA" id="ARBA00022989"/>
    </source>
</evidence>
<feature type="transmembrane region" description="Helical" evidence="7">
    <location>
        <begin position="248"/>
        <end position="273"/>
    </location>
</feature>
<dbReference type="KEGG" id="tpol:Mal48_35590"/>
<comment type="subcellular location">
    <subcellularLocation>
        <location evidence="1 7">Cell membrane</location>
        <topology evidence="1 7">Multi-pass membrane protein</topology>
    </subcellularLocation>
</comment>
<dbReference type="OrthoDB" id="9773221at2"/>
<feature type="domain" description="ABC transmembrane type-1" evidence="8">
    <location>
        <begin position="100"/>
        <end position="312"/>
    </location>
</feature>
<sequence>MLSYIVRRIAIGAFTLLLITFVIYGLIRSMPGTPLTVDMAEQDPTKQMSEQRLQELAAAYGLDKPWPEAYVLWVGNVLQGDLGRSFSHKKPVADMIGERIGPTLLLSVPSLLLTFILSIPIGIYSAARNGQTDERVISTVLYMLYSFPSFVAALFLQLYLSVEYEIFPLFGMVSDNYESLSTFEKVKDLAWHAFLPVTVYTYGSLAYYSRFVRANLQEVLRQDYIRTARSKGLGNVKVLWHHAFRNTLIPLVTLLGLTLPSLLSGSVIIEQIFTWPGIGRQFFLSINDRDYPTVMGLTLMFAVLTLAAQLLADVLYAIVDPRIRLDSQS</sequence>
<dbReference type="CDD" id="cd06261">
    <property type="entry name" value="TM_PBP2"/>
    <property type="match status" value="1"/>
</dbReference>
<evidence type="ECO:0000256" key="6">
    <source>
        <dbReference type="ARBA" id="ARBA00023136"/>
    </source>
</evidence>
<feature type="transmembrane region" description="Helical" evidence="7">
    <location>
        <begin position="139"/>
        <end position="160"/>
    </location>
</feature>
<dbReference type="GO" id="GO:0005886">
    <property type="term" value="C:plasma membrane"/>
    <property type="evidence" value="ECO:0007669"/>
    <property type="project" value="UniProtKB-SubCell"/>
</dbReference>
<keyword evidence="10" id="KW-1185">Reference proteome</keyword>
<dbReference type="Pfam" id="PF19300">
    <property type="entry name" value="BPD_transp_1_N"/>
    <property type="match status" value="1"/>
</dbReference>
<evidence type="ECO:0000256" key="4">
    <source>
        <dbReference type="ARBA" id="ARBA00022692"/>
    </source>
</evidence>
<evidence type="ECO:0000259" key="8">
    <source>
        <dbReference type="PROSITE" id="PS50928"/>
    </source>
</evidence>
<protein>
    <submittedName>
        <fullName evidence="9">Dipeptide transport system permease protein DppB</fullName>
    </submittedName>
</protein>
<evidence type="ECO:0000256" key="1">
    <source>
        <dbReference type="ARBA" id="ARBA00004651"/>
    </source>
</evidence>
<accession>A0A517QRS0</accession>
<evidence type="ECO:0000256" key="7">
    <source>
        <dbReference type="RuleBase" id="RU363032"/>
    </source>
</evidence>
<keyword evidence="5 7" id="KW-1133">Transmembrane helix</keyword>
<gene>
    <name evidence="9" type="primary">dppB</name>
    <name evidence="9" type="ORF">Mal48_35590</name>
</gene>
<dbReference type="InterPro" id="IPR000515">
    <property type="entry name" value="MetI-like"/>
</dbReference>
<keyword evidence="4 7" id="KW-0812">Transmembrane</keyword>
<dbReference type="AlphaFoldDB" id="A0A517QRS0"/>
<keyword evidence="2 7" id="KW-0813">Transport</keyword>
<organism evidence="9 10">
    <name type="scientific">Thalassoglobus polymorphus</name>
    <dbReference type="NCBI Taxonomy" id="2527994"/>
    <lineage>
        <taxon>Bacteria</taxon>
        <taxon>Pseudomonadati</taxon>
        <taxon>Planctomycetota</taxon>
        <taxon>Planctomycetia</taxon>
        <taxon>Planctomycetales</taxon>
        <taxon>Planctomycetaceae</taxon>
        <taxon>Thalassoglobus</taxon>
    </lineage>
</organism>
<dbReference type="InterPro" id="IPR035906">
    <property type="entry name" value="MetI-like_sf"/>
</dbReference>
<evidence type="ECO:0000313" key="10">
    <source>
        <dbReference type="Proteomes" id="UP000315724"/>
    </source>
</evidence>
<dbReference type="SUPFAM" id="SSF161098">
    <property type="entry name" value="MetI-like"/>
    <property type="match status" value="1"/>
</dbReference>
<comment type="similarity">
    <text evidence="7">Belongs to the binding-protein-dependent transport system permease family.</text>
</comment>
<reference evidence="9 10" key="1">
    <citation type="submission" date="2019-02" db="EMBL/GenBank/DDBJ databases">
        <title>Deep-cultivation of Planctomycetes and their phenomic and genomic characterization uncovers novel biology.</title>
        <authorList>
            <person name="Wiegand S."/>
            <person name="Jogler M."/>
            <person name="Boedeker C."/>
            <person name="Pinto D."/>
            <person name="Vollmers J."/>
            <person name="Rivas-Marin E."/>
            <person name="Kohn T."/>
            <person name="Peeters S.H."/>
            <person name="Heuer A."/>
            <person name="Rast P."/>
            <person name="Oberbeckmann S."/>
            <person name="Bunk B."/>
            <person name="Jeske O."/>
            <person name="Meyerdierks A."/>
            <person name="Storesund J.E."/>
            <person name="Kallscheuer N."/>
            <person name="Luecker S."/>
            <person name="Lage O.M."/>
            <person name="Pohl T."/>
            <person name="Merkel B.J."/>
            <person name="Hornburger P."/>
            <person name="Mueller R.-W."/>
            <person name="Bruemmer F."/>
            <person name="Labrenz M."/>
            <person name="Spormann A.M."/>
            <person name="Op den Camp H."/>
            <person name="Overmann J."/>
            <person name="Amann R."/>
            <person name="Jetten M.S.M."/>
            <person name="Mascher T."/>
            <person name="Medema M.H."/>
            <person name="Devos D.P."/>
            <person name="Kaster A.-K."/>
            <person name="Ovreas L."/>
            <person name="Rohde M."/>
            <person name="Galperin M.Y."/>
            <person name="Jogler C."/>
        </authorList>
    </citation>
    <scope>NUCLEOTIDE SEQUENCE [LARGE SCALE GENOMIC DNA]</scope>
    <source>
        <strain evidence="9 10">Mal48</strain>
    </source>
</reference>
<name>A0A517QRS0_9PLAN</name>
<dbReference type="RefSeq" id="WP_145202025.1">
    <property type="nucleotide sequence ID" value="NZ_CP036267.1"/>
</dbReference>
<keyword evidence="6 7" id="KW-0472">Membrane</keyword>
<dbReference type="PANTHER" id="PTHR43163:SF6">
    <property type="entry name" value="DIPEPTIDE TRANSPORT SYSTEM PERMEASE PROTEIN DPPB-RELATED"/>
    <property type="match status" value="1"/>
</dbReference>
<dbReference type="InterPro" id="IPR045621">
    <property type="entry name" value="BPD_transp_1_N"/>
</dbReference>